<dbReference type="AlphaFoldDB" id="A0AB37GNN1"/>
<dbReference type="InterPro" id="IPR058971">
    <property type="entry name" value="Rok_N_oligomerisation"/>
</dbReference>
<proteinExistence type="predicted"/>
<organism evidence="4 5">
    <name type="scientific">Bacillus licheniformis</name>
    <dbReference type="NCBI Taxonomy" id="1402"/>
    <lineage>
        <taxon>Bacteria</taxon>
        <taxon>Bacillati</taxon>
        <taxon>Bacillota</taxon>
        <taxon>Bacilli</taxon>
        <taxon>Bacillales</taxon>
        <taxon>Bacillaceae</taxon>
        <taxon>Bacillus</taxon>
    </lineage>
</organism>
<dbReference type="Pfam" id="PF26513">
    <property type="entry name" value="Rok_N"/>
    <property type="match status" value="1"/>
</dbReference>
<protein>
    <recommendedName>
        <fullName evidence="6">Repressor Rok</fullName>
    </recommendedName>
</protein>
<gene>
    <name evidence="4" type="ORF">I6G80_14315</name>
</gene>
<dbReference type="Pfam" id="PF23159">
    <property type="entry name" value="WHD_Rok"/>
    <property type="match status" value="1"/>
</dbReference>
<dbReference type="RefSeq" id="WP_197941945.1">
    <property type="nucleotide sequence ID" value="NZ_CP065647.1"/>
</dbReference>
<evidence type="ECO:0000313" key="5">
    <source>
        <dbReference type="Proteomes" id="UP000595038"/>
    </source>
</evidence>
<evidence type="ECO:0000256" key="1">
    <source>
        <dbReference type="SAM" id="MobiDB-lite"/>
    </source>
</evidence>
<evidence type="ECO:0000313" key="4">
    <source>
        <dbReference type="EMBL" id="QPR71022.1"/>
    </source>
</evidence>
<feature type="domain" description="Repressor Rok winged helix" evidence="2">
    <location>
        <begin position="95"/>
        <end position="151"/>
    </location>
</feature>
<sequence>MFNEREALRLRLEQLNDKEIIVMRELREEREGIYSKLRELDKKQSNPPQVRESSSLMDLVSAAAQELKQSKSSSPHIQTNTTSQPFNKSITSIQREAALKILSMHKEGIRGASLRNEIEKETGMKVKNMTAFMSGLMKHHPEVKKPGRGHYIIKHEKSFE</sequence>
<evidence type="ECO:0000259" key="2">
    <source>
        <dbReference type="Pfam" id="PF23159"/>
    </source>
</evidence>
<dbReference type="EMBL" id="CP065647">
    <property type="protein sequence ID" value="QPR71022.1"/>
    <property type="molecule type" value="Genomic_DNA"/>
</dbReference>
<feature type="domain" description="Rok N-terminal oligomerisation" evidence="3">
    <location>
        <begin position="1"/>
        <end position="41"/>
    </location>
</feature>
<name>A0AB37GNN1_BACLI</name>
<reference evidence="4 5" key="1">
    <citation type="submission" date="2020-12" db="EMBL/GenBank/DDBJ databases">
        <title>FDA dAtabase for Regulatory Grade micrObial Sequences (FDA-ARGOS): Supporting development and validation of Infectious Disease Dx tests.</title>
        <authorList>
            <person name="Nelson B."/>
            <person name="Plummer A."/>
            <person name="Tallon L."/>
            <person name="Sadzewicz L."/>
            <person name="Zhao X."/>
            <person name="Boylan J."/>
            <person name="Ott S."/>
            <person name="Bowen H."/>
            <person name="Vavikolanu K."/>
            <person name="Mehta A."/>
            <person name="Aluvathingal J."/>
            <person name="Nadendla S."/>
            <person name="Myers T."/>
            <person name="Yan Y."/>
            <person name="Sichtig H."/>
        </authorList>
    </citation>
    <scope>NUCLEOTIDE SEQUENCE [LARGE SCALE GENOMIC DNA]</scope>
    <source>
        <strain evidence="4 5">FDAARGOS_923</strain>
    </source>
</reference>
<dbReference type="InterPro" id="IPR056984">
    <property type="entry name" value="WH_Rok"/>
</dbReference>
<accession>A0AB37GNN1</accession>
<evidence type="ECO:0008006" key="6">
    <source>
        <dbReference type="Google" id="ProtNLM"/>
    </source>
</evidence>
<dbReference type="Proteomes" id="UP000595038">
    <property type="component" value="Chromosome"/>
</dbReference>
<feature type="compositionally biased region" description="Polar residues" evidence="1">
    <location>
        <begin position="70"/>
        <end position="89"/>
    </location>
</feature>
<evidence type="ECO:0000259" key="3">
    <source>
        <dbReference type="Pfam" id="PF26513"/>
    </source>
</evidence>
<feature type="region of interest" description="Disordered" evidence="1">
    <location>
        <begin position="68"/>
        <end position="89"/>
    </location>
</feature>